<accession>A0ABU6Z3L7</accession>
<keyword evidence="2" id="KW-1185">Reference proteome</keyword>
<reference evidence="1 2" key="1">
    <citation type="journal article" date="2023" name="Plants (Basel)">
        <title>Bridging the Gap: Combining Genomics and Transcriptomics Approaches to Understand Stylosanthes scabra, an Orphan Legume from the Brazilian Caatinga.</title>
        <authorList>
            <person name="Ferreira-Neto J.R.C."/>
            <person name="da Silva M.D."/>
            <person name="Binneck E."/>
            <person name="de Melo N.F."/>
            <person name="da Silva R.H."/>
            <person name="de Melo A.L.T.M."/>
            <person name="Pandolfi V."/>
            <person name="Bustamante F.O."/>
            <person name="Brasileiro-Vidal A.C."/>
            <person name="Benko-Iseppon A.M."/>
        </authorList>
    </citation>
    <scope>NUCLEOTIDE SEQUENCE [LARGE SCALE GENOMIC DNA]</scope>
    <source>
        <tissue evidence="1">Leaves</tissue>
    </source>
</reference>
<organism evidence="1 2">
    <name type="scientific">Stylosanthes scabra</name>
    <dbReference type="NCBI Taxonomy" id="79078"/>
    <lineage>
        <taxon>Eukaryota</taxon>
        <taxon>Viridiplantae</taxon>
        <taxon>Streptophyta</taxon>
        <taxon>Embryophyta</taxon>
        <taxon>Tracheophyta</taxon>
        <taxon>Spermatophyta</taxon>
        <taxon>Magnoliopsida</taxon>
        <taxon>eudicotyledons</taxon>
        <taxon>Gunneridae</taxon>
        <taxon>Pentapetalae</taxon>
        <taxon>rosids</taxon>
        <taxon>fabids</taxon>
        <taxon>Fabales</taxon>
        <taxon>Fabaceae</taxon>
        <taxon>Papilionoideae</taxon>
        <taxon>50 kb inversion clade</taxon>
        <taxon>dalbergioids sensu lato</taxon>
        <taxon>Dalbergieae</taxon>
        <taxon>Pterocarpus clade</taxon>
        <taxon>Stylosanthes</taxon>
    </lineage>
</organism>
<protein>
    <recommendedName>
        <fullName evidence="3">RNase H type-1 domain-containing protein</fullName>
    </recommendedName>
</protein>
<evidence type="ECO:0008006" key="3">
    <source>
        <dbReference type="Google" id="ProtNLM"/>
    </source>
</evidence>
<dbReference type="EMBL" id="JASCZI010271902">
    <property type="protein sequence ID" value="MED6217180.1"/>
    <property type="molecule type" value="Genomic_DNA"/>
</dbReference>
<comment type="caution">
    <text evidence="1">The sequence shown here is derived from an EMBL/GenBank/DDBJ whole genome shotgun (WGS) entry which is preliminary data.</text>
</comment>
<sequence length="184" mass="21336">MKKEKRGAAVAKREEELGSCWWVCIGNIGQLNRFLIGGYLSKVGIGVTCYKGEVTEAKNERDAMMKSIIIGVQFCLEEAYVKEEELCIVVNDKSLVQWILGKDKTSWEHRFERNKARGLQHLFLDSKAAFKESKKFRYKERWTEFTVQNQDDWLYWQEDTCPALYCCLATSSLMAMPKGRRGQI</sequence>
<dbReference type="Proteomes" id="UP001341840">
    <property type="component" value="Unassembled WGS sequence"/>
</dbReference>
<proteinExistence type="predicted"/>
<gene>
    <name evidence="1" type="ORF">PIB30_015298</name>
</gene>
<evidence type="ECO:0000313" key="1">
    <source>
        <dbReference type="EMBL" id="MED6217180.1"/>
    </source>
</evidence>
<name>A0ABU6Z3L7_9FABA</name>
<evidence type="ECO:0000313" key="2">
    <source>
        <dbReference type="Proteomes" id="UP001341840"/>
    </source>
</evidence>